<dbReference type="CDD" id="cd09272">
    <property type="entry name" value="RNase_HI_RT_Ty1"/>
    <property type="match status" value="1"/>
</dbReference>
<proteinExistence type="predicted"/>
<dbReference type="PANTHER" id="PTHR11439">
    <property type="entry name" value="GAG-POL-RELATED RETROTRANSPOSON"/>
    <property type="match status" value="1"/>
</dbReference>
<name>A0A2D4IY03_MICLE</name>
<reference evidence="1" key="1">
    <citation type="submission" date="2017-07" db="EMBL/GenBank/DDBJ databases">
        <authorList>
            <person name="Mikheyev A."/>
            <person name="Grau M."/>
        </authorList>
    </citation>
    <scope>NUCLEOTIDE SEQUENCE</scope>
    <source>
        <tissue evidence="1">Venom_gland</tissue>
    </source>
</reference>
<evidence type="ECO:0008006" key="2">
    <source>
        <dbReference type="Google" id="ProtNLM"/>
    </source>
</evidence>
<sequence length="106" mass="12365">MFKRICRCKFPNRHKKSTSGIVVLLGKVLIGWKSIRQKHLSLSTMEAEFSCLSLFCTELVCYKQLMLDMGIKVHEPIVVYEDNQAAIQWLRILQLRQEQSILILDI</sequence>
<reference evidence="1" key="2">
    <citation type="submission" date="2017-11" db="EMBL/GenBank/DDBJ databases">
        <title>Coralsnake Venomics: Analyses of Venom Gland Transcriptomes and Proteomes of Six Brazilian Taxa.</title>
        <authorList>
            <person name="Aird S.D."/>
            <person name="Jorge da Silva N."/>
            <person name="Qiu L."/>
            <person name="Villar-Briones A."/>
            <person name="Aparecida-Saddi V."/>
            <person name="Campos-Telles M.P."/>
            <person name="Grau M."/>
            <person name="Mikheyev A.S."/>
        </authorList>
    </citation>
    <scope>NUCLEOTIDE SEQUENCE</scope>
    <source>
        <tissue evidence="1">Venom_gland</tissue>
    </source>
</reference>
<accession>A0A2D4IY03</accession>
<protein>
    <recommendedName>
        <fullName evidence="2">Reverse transcriptase Ty1/copia-type domain-containing protein</fullName>
    </recommendedName>
</protein>
<dbReference type="PANTHER" id="PTHR11439:SF483">
    <property type="entry name" value="PEPTIDE SYNTHASE GLIP-LIKE, PUTATIVE (AFU_ORTHOLOGUE AFUA_3G12920)-RELATED"/>
    <property type="match status" value="1"/>
</dbReference>
<dbReference type="AlphaFoldDB" id="A0A2D4IY03"/>
<organism evidence="1">
    <name type="scientific">Micrurus lemniscatus lemniscatus</name>
    <dbReference type="NCBI Taxonomy" id="129467"/>
    <lineage>
        <taxon>Eukaryota</taxon>
        <taxon>Metazoa</taxon>
        <taxon>Chordata</taxon>
        <taxon>Craniata</taxon>
        <taxon>Vertebrata</taxon>
        <taxon>Euteleostomi</taxon>
        <taxon>Lepidosauria</taxon>
        <taxon>Squamata</taxon>
        <taxon>Bifurcata</taxon>
        <taxon>Unidentata</taxon>
        <taxon>Episquamata</taxon>
        <taxon>Toxicofera</taxon>
        <taxon>Serpentes</taxon>
        <taxon>Colubroidea</taxon>
        <taxon>Elapidae</taxon>
        <taxon>Elapinae</taxon>
        <taxon>Micrurus</taxon>
    </lineage>
</organism>
<evidence type="ECO:0000313" key="1">
    <source>
        <dbReference type="EMBL" id="LAA89076.1"/>
    </source>
</evidence>
<dbReference type="EMBL" id="IACK01135697">
    <property type="protein sequence ID" value="LAA89076.1"/>
    <property type="molecule type" value="Transcribed_RNA"/>
</dbReference>